<dbReference type="GO" id="GO:0016020">
    <property type="term" value="C:membrane"/>
    <property type="evidence" value="ECO:0007669"/>
    <property type="project" value="InterPro"/>
</dbReference>
<evidence type="ECO:0000256" key="5">
    <source>
        <dbReference type="ARBA" id="ARBA00017322"/>
    </source>
</evidence>
<dbReference type="GO" id="GO:0046872">
    <property type="term" value="F:metal ion binding"/>
    <property type="evidence" value="ECO:0007669"/>
    <property type="project" value="UniProtKB-KW"/>
</dbReference>
<dbReference type="Pfam" id="PF02518">
    <property type="entry name" value="HATPase_c"/>
    <property type="match status" value="1"/>
</dbReference>
<dbReference type="CDD" id="cd16917">
    <property type="entry name" value="HATPase_UhpB-NarQ-NarX-like"/>
    <property type="match status" value="1"/>
</dbReference>
<evidence type="ECO:0000256" key="2">
    <source>
        <dbReference type="ARBA" id="ARBA00001966"/>
    </source>
</evidence>
<dbReference type="PANTHER" id="PTHR24421:SF62">
    <property type="entry name" value="SENSORY TRANSDUCTION HISTIDINE KINASE"/>
    <property type="match status" value="1"/>
</dbReference>
<feature type="transmembrane region" description="Helical" evidence="16">
    <location>
        <begin position="16"/>
        <end position="34"/>
    </location>
</feature>
<keyword evidence="6" id="KW-0004">4Fe-4S</keyword>
<dbReference type="PIRSF" id="PIRSF037434">
    <property type="entry name" value="STHK_ChrS"/>
    <property type="match status" value="1"/>
</dbReference>
<dbReference type="EMBL" id="CP015163">
    <property type="protein sequence ID" value="AXB42418.1"/>
    <property type="molecule type" value="Genomic_DNA"/>
</dbReference>
<evidence type="ECO:0000256" key="3">
    <source>
        <dbReference type="ARBA" id="ARBA00004496"/>
    </source>
</evidence>
<feature type="domain" description="Histidine kinase" evidence="17">
    <location>
        <begin position="299"/>
        <end position="390"/>
    </location>
</feature>
<keyword evidence="16" id="KW-0812">Transmembrane</keyword>
<dbReference type="InterPro" id="IPR004358">
    <property type="entry name" value="Sig_transdc_His_kin-like_C"/>
</dbReference>
<dbReference type="InterPro" id="IPR017205">
    <property type="entry name" value="Sig_transdc_His_kinase_ChrS"/>
</dbReference>
<proteinExistence type="predicted"/>
<dbReference type="GO" id="GO:0046983">
    <property type="term" value="F:protein dimerization activity"/>
    <property type="evidence" value="ECO:0007669"/>
    <property type="project" value="InterPro"/>
</dbReference>
<keyword evidence="12" id="KW-0902">Two-component regulatory system</keyword>
<evidence type="ECO:0000256" key="4">
    <source>
        <dbReference type="ARBA" id="ARBA00012438"/>
    </source>
</evidence>
<dbReference type="GO" id="GO:0051539">
    <property type="term" value="F:4 iron, 4 sulfur cluster binding"/>
    <property type="evidence" value="ECO:0007669"/>
    <property type="project" value="UniProtKB-KW"/>
</dbReference>
<evidence type="ECO:0000256" key="14">
    <source>
        <dbReference type="ARBA" id="ARBA00024827"/>
    </source>
</evidence>
<dbReference type="GO" id="GO:0000155">
    <property type="term" value="F:phosphorelay sensor kinase activity"/>
    <property type="evidence" value="ECO:0007669"/>
    <property type="project" value="InterPro"/>
</dbReference>
<keyword evidence="9" id="KW-0479">Metal-binding</keyword>
<comment type="cofactor">
    <cofactor evidence="2">
        <name>[4Fe-4S] cluster</name>
        <dbReference type="ChEBI" id="CHEBI:49883"/>
    </cofactor>
</comment>
<keyword evidence="19" id="KW-1185">Reference proteome</keyword>
<feature type="transmembrane region" description="Helical" evidence="16">
    <location>
        <begin position="73"/>
        <end position="104"/>
    </location>
</feature>
<evidence type="ECO:0000256" key="13">
    <source>
        <dbReference type="ARBA" id="ARBA00023014"/>
    </source>
</evidence>
<evidence type="ECO:0000256" key="12">
    <source>
        <dbReference type="ARBA" id="ARBA00023012"/>
    </source>
</evidence>
<dbReference type="SMART" id="SM00387">
    <property type="entry name" value="HATPase_c"/>
    <property type="match status" value="1"/>
</dbReference>
<comment type="function">
    <text evidence="14">Member of the two-component regulatory system NreB/NreC involved in the control of dissimilatory nitrate/nitrite reduction in response to oxygen. NreB functions as a direct oxygen sensor histidine kinase which is autophosphorylated, in the absence of oxygen, probably at the conserved histidine residue, and transfers its phosphate group probably to a conserved aspartate residue of NreC. NreB/NreC activates the expression of the nitrate (narGHJI) and nitrite (nir) reductase operons, as well as the putative nitrate transporter gene narT.</text>
</comment>
<dbReference type="RefSeq" id="WP_113691690.1">
    <property type="nucleotide sequence ID" value="NZ_CP015163.1"/>
</dbReference>
<dbReference type="PANTHER" id="PTHR24421">
    <property type="entry name" value="NITRATE/NITRITE SENSOR PROTEIN NARX-RELATED"/>
    <property type="match status" value="1"/>
</dbReference>
<gene>
    <name evidence="18" type="ORF">A4R43_07655</name>
</gene>
<protein>
    <recommendedName>
        <fullName evidence="5">Oxygen sensor histidine kinase NreB</fullName>
        <ecNumber evidence="4">2.7.13.3</ecNumber>
    </recommendedName>
    <alternativeName>
        <fullName evidence="15">Nitrogen regulation protein B</fullName>
    </alternativeName>
</protein>
<evidence type="ECO:0000256" key="10">
    <source>
        <dbReference type="ARBA" id="ARBA00022777"/>
    </source>
</evidence>
<dbReference type="InterPro" id="IPR003594">
    <property type="entry name" value="HATPase_dom"/>
</dbReference>
<keyword evidence="13" id="KW-0411">Iron-sulfur</keyword>
<feature type="transmembrane region" description="Helical" evidence="16">
    <location>
        <begin position="111"/>
        <end position="130"/>
    </location>
</feature>
<keyword evidence="16" id="KW-0472">Membrane</keyword>
<dbReference type="InterPro" id="IPR036890">
    <property type="entry name" value="HATPase_C_sf"/>
</dbReference>
<evidence type="ECO:0000256" key="1">
    <source>
        <dbReference type="ARBA" id="ARBA00000085"/>
    </source>
</evidence>
<dbReference type="SUPFAM" id="SSF55874">
    <property type="entry name" value="ATPase domain of HSP90 chaperone/DNA topoisomerase II/histidine kinase"/>
    <property type="match status" value="1"/>
</dbReference>
<dbReference type="Proteomes" id="UP000250434">
    <property type="component" value="Chromosome"/>
</dbReference>
<evidence type="ECO:0000256" key="8">
    <source>
        <dbReference type="ARBA" id="ARBA00022679"/>
    </source>
</evidence>
<evidence type="ECO:0000256" key="9">
    <source>
        <dbReference type="ARBA" id="ARBA00022723"/>
    </source>
</evidence>
<dbReference type="EC" id="2.7.13.3" evidence="4"/>
<reference evidence="18 19" key="1">
    <citation type="submission" date="2016-04" db="EMBL/GenBank/DDBJ databases">
        <title>Complete genome sequence and analysis of deep-sea sediment isolate, Amycolatopsis sp. WP1.</title>
        <authorList>
            <person name="Wang H."/>
            <person name="Chen S."/>
            <person name="Wu Q."/>
        </authorList>
    </citation>
    <scope>NUCLEOTIDE SEQUENCE [LARGE SCALE GENOMIC DNA]</scope>
    <source>
        <strain evidence="18 19">WP1</strain>
    </source>
</reference>
<evidence type="ECO:0000313" key="18">
    <source>
        <dbReference type="EMBL" id="AXB42418.1"/>
    </source>
</evidence>
<keyword evidence="8" id="KW-0808">Transferase</keyword>
<comment type="subcellular location">
    <subcellularLocation>
        <location evidence="3">Cytoplasm</location>
    </subcellularLocation>
</comment>
<organism evidence="18 19">
    <name type="scientific">Amycolatopsis albispora</name>
    <dbReference type="NCBI Taxonomy" id="1804986"/>
    <lineage>
        <taxon>Bacteria</taxon>
        <taxon>Bacillati</taxon>
        <taxon>Actinomycetota</taxon>
        <taxon>Actinomycetes</taxon>
        <taxon>Pseudonocardiales</taxon>
        <taxon>Pseudonocardiaceae</taxon>
        <taxon>Amycolatopsis</taxon>
    </lineage>
</organism>
<comment type="catalytic activity">
    <reaction evidence="1">
        <text>ATP + protein L-histidine = ADP + protein N-phospho-L-histidine.</text>
        <dbReference type="EC" id="2.7.13.3"/>
    </reaction>
</comment>
<evidence type="ECO:0000256" key="6">
    <source>
        <dbReference type="ARBA" id="ARBA00022485"/>
    </source>
</evidence>
<evidence type="ECO:0000313" key="19">
    <source>
        <dbReference type="Proteomes" id="UP000250434"/>
    </source>
</evidence>
<dbReference type="Gene3D" id="3.30.565.10">
    <property type="entry name" value="Histidine kinase-like ATPase, C-terminal domain"/>
    <property type="match status" value="1"/>
</dbReference>
<dbReference type="Gene3D" id="1.20.5.1930">
    <property type="match status" value="1"/>
</dbReference>
<sequence length="392" mass="40892">MALAAAAGARSARLNAAMHAGFFLLLAASVARFVGTHGLRGATPLILGLTAGLAVVYAAGVLAWPGLGRWRQAWLALVIVTWLALVVAAPSFAWCAVPLFFVCLQLLRPRVVIVVVALLTVAVILAQLRIATGFDLGLVLAPIAVALMATVTFLQLDRDRTEQQQLVRDLLRTRDDLAESQRVAGVVQERERLAREIHDTLAQGLSSMRMLLQAALRSWSAEPELARAHVTRAVEAAGDNLAEARRFVRDLASPRLDGTDLAGTLSQLAEQAGAAGGPTVRFATSGTPHALDPQVAAGLLRVAQGALANVTEHAGASEAAVTLTYLGDQVVLDVRDDGAGFDPDAVRAAPGRGYGLRMMAERVAALGGSLVVESAPGEGTALAVTAPAGEAR</sequence>
<dbReference type="PRINTS" id="PR00344">
    <property type="entry name" value="BCTRLSENSOR"/>
</dbReference>
<name>A0A344L2Z4_9PSEU</name>
<evidence type="ECO:0000259" key="17">
    <source>
        <dbReference type="PROSITE" id="PS50109"/>
    </source>
</evidence>
<keyword evidence="16" id="KW-1133">Transmembrane helix</keyword>
<dbReference type="InterPro" id="IPR005467">
    <property type="entry name" value="His_kinase_dom"/>
</dbReference>
<dbReference type="AlphaFoldDB" id="A0A344L2Z4"/>
<dbReference type="Pfam" id="PF07730">
    <property type="entry name" value="HisKA_3"/>
    <property type="match status" value="1"/>
</dbReference>
<evidence type="ECO:0000256" key="7">
    <source>
        <dbReference type="ARBA" id="ARBA00022490"/>
    </source>
</evidence>
<keyword evidence="11" id="KW-0408">Iron</keyword>
<dbReference type="InterPro" id="IPR011712">
    <property type="entry name" value="Sig_transdc_His_kin_sub3_dim/P"/>
</dbReference>
<feature type="transmembrane region" description="Helical" evidence="16">
    <location>
        <begin position="136"/>
        <end position="156"/>
    </location>
</feature>
<accession>A0A344L2Z4</accession>
<dbReference type="GO" id="GO:0005737">
    <property type="term" value="C:cytoplasm"/>
    <property type="evidence" value="ECO:0007669"/>
    <property type="project" value="UniProtKB-SubCell"/>
</dbReference>
<keyword evidence="10 18" id="KW-0418">Kinase</keyword>
<feature type="transmembrane region" description="Helical" evidence="16">
    <location>
        <begin position="46"/>
        <end position="67"/>
    </location>
</feature>
<keyword evidence="7" id="KW-0963">Cytoplasm</keyword>
<evidence type="ECO:0000256" key="11">
    <source>
        <dbReference type="ARBA" id="ARBA00023004"/>
    </source>
</evidence>
<evidence type="ECO:0000256" key="15">
    <source>
        <dbReference type="ARBA" id="ARBA00030800"/>
    </source>
</evidence>
<dbReference type="InterPro" id="IPR050482">
    <property type="entry name" value="Sensor_HK_TwoCompSys"/>
</dbReference>
<dbReference type="OrthoDB" id="144293at2"/>
<dbReference type="PROSITE" id="PS50109">
    <property type="entry name" value="HIS_KIN"/>
    <property type="match status" value="1"/>
</dbReference>
<dbReference type="KEGG" id="aab:A4R43_07655"/>
<evidence type="ECO:0000256" key="16">
    <source>
        <dbReference type="SAM" id="Phobius"/>
    </source>
</evidence>